<protein>
    <submittedName>
        <fullName evidence="9">SusC/RagA family TonB-linked outer membrane protein</fullName>
    </submittedName>
</protein>
<keyword evidence="6 7" id="KW-0998">Cell outer membrane</keyword>
<dbReference type="Gene3D" id="2.170.130.10">
    <property type="entry name" value="TonB-dependent receptor, plug domain"/>
    <property type="match status" value="1"/>
</dbReference>
<keyword evidence="3 7" id="KW-1134">Transmembrane beta strand</keyword>
<dbReference type="RefSeq" id="WP_377580983.1">
    <property type="nucleotide sequence ID" value="NZ_JBHTKA010000007.1"/>
</dbReference>
<evidence type="ECO:0000256" key="7">
    <source>
        <dbReference type="PROSITE-ProRule" id="PRU01360"/>
    </source>
</evidence>
<name>A0ABW3K6T7_9BACT</name>
<dbReference type="Gene3D" id="2.40.170.20">
    <property type="entry name" value="TonB-dependent receptor, beta-barrel domain"/>
    <property type="match status" value="1"/>
</dbReference>
<dbReference type="Gene3D" id="2.60.40.1120">
    <property type="entry name" value="Carboxypeptidase-like, regulatory domain"/>
    <property type="match status" value="1"/>
</dbReference>
<dbReference type="Pfam" id="PF13715">
    <property type="entry name" value="CarbopepD_reg_2"/>
    <property type="match status" value="1"/>
</dbReference>
<evidence type="ECO:0000313" key="9">
    <source>
        <dbReference type="EMBL" id="MFD1001349.1"/>
    </source>
</evidence>
<dbReference type="Pfam" id="PF07660">
    <property type="entry name" value="STN"/>
    <property type="match status" value="1"/>
</dbReference>
<evidence type="ECO:0000256" key="3">
    <source>
        <dbReference type="ARBA" id="ARBA00022452"/>
    </source>
</evidence>
<dbReference type="InterPro" id="IPR023997">
    <property type="entry name" value="TonB-dep_OMP_SusC/RagA_CS"/>
</dbReference>
<dbReference type="InterPro" id="IPR012910">
    <property type="entry name" value="Plug_dom"/>
</dbReference>
<dbReference type="NCBIfam" id="TIGR04056">
    <property type="entry name" value="OMP_RagA_SusC"/>
    <property type="match status" value="1"/>
</dbReference>
<evidence type="ECO:0000256" key="5">
    <source>
        <dbReference type="ARBA" id="ARBA00023136"/>
    </source>
</evidence>
<dbReference type="InterPro" id="IPR008969">
    <property type="entry name" value="CarboxyPept-like_regulatory"/>
</dbReference>
<evidence type="ECO:0000256" key="6">
    <source>
        <dbReference type="ARBA" id="ARBA00023237"/>
    </source>
</evidence>
<keyword evidence="4 7" id="KW-0812">Transmembrane</keyword>
<dbReference type="InterPro" id="IPR023996">
    <property type="entry name" value="TonB-dep_OMP_SusC/RagA"/>
</dbReference>
<organism evidence="9 10">
    <name type="scientific">Ohtaekwangia kribbensis</name>
    <dbReference type="NCBI Taxonomy" id="688913"/>
    <lineage>
        <taxon>Bacteria</taxon>
        <taxon>Pseudomonadati</taxon>
        <taxon>Bacteroidota</taxon>
        <taxon>Cytophagia</taxon>
        <taxon>Cytophagales</taxon>
        <taxon>Fulvivirgaceae</taxon>
        <taxon>Ohtaekwangia</taxon>
    </lineage>
</organism>
<keyword evidence="10" id="KW-1185">Reference proteome</keyword>
<dbReference type="SUPFAM" id="SSF49464">
    <property type="entry name" value="Carboxypeptidase regulatory domain-like"/>
    <property type="match status" value="1"/>
</dbReference>
<comment type="subcellular location">
    <subcellularLocation>
        <location evidence="1 7">Cell outer membrane</location>
        <topology evidence="1 7">Multi-pass membrane protein</topology>
    </subcellularLocation>
</comment>
<evidence type="ECO:0000313" key="10">
    <source>
        <dbReference type="Proteomes" id="UP001597112"/>
    </source>
</evidence>
<evidence type="ECO:0000256" key="4">
    <source>
        <dbReference type="ARBA" id="ARBA00022692"/>
    </source>
</evidence>
<keyword evidence="5 7" id="KW-0472">Membrane</keyword>
<comment type="caution">
    <text evidence="9">The sequence shown here is derived from an EMBL/GenBank/DDBJ whole genome shotgun (WGS) entry which is preliminary data.</text>
</comment>
<dbReference type="PROSITE" id="PS52016">
    <property type="entry name" value="TONB_DEPENDENT_REC_3"/>
    <property type="match status" value="1"/>
</dbReference>
<dbReference type="InterPro" id="IPR039426">
    <property type="entry name" value="TonB-dep_rcpt-like"/>
</dbReference>
<keyword evidence="2 7" id="KW-0813">Transport</keyword>
<proteinExistence type="inferred from homology"/>
<dbReference type="Pfam" id="PF07715">
    <property type="entry name" value="Plug"/>
    <property type="match status" value="1"/>
</dbReference>
<evidence type="ECO:0000256" key="2">
    <source>
        <dbReference type="ARBA" id="ARBA00022448"/>
    </source>
</evidence>
<feature type="domain" description="Secretin/TonB short N-terminal" evidence="8">
    <location>
        <begin position="46"/>
        <end position="98"/>
    </location>
</feature>
<dbReference type="InterPro" id="IPR011662">
    <property type="entry name" value="Secretin/TonB_short_N"/>
</dbReference>
<dbReference type="SUPFAM" id="SSF56935">
    <property type="entry name" value="Porins"/>
    <property type="match status" value="1"/>
</dbReference>
<dbReference type="Proteomes" id="UP001597112">
    <property type="component" value="Unassembled WGS sequence"/>
</dbReference>
<evidence type="ECO:0000259" key="8">
    <source>
        <dbReference type="SMART" id="SM00965"/>
    </source>
</evidence>
<dbReference type="InterPro" id="IPR037066">
    <property type="entry name" value="Plug_dom_sf"/>
</dbReference>
<sequence length="1190" mass="132135">MKIWLFILIPVGVAIASNVHSQDLSIELKDVTLREAFRAIEKECDYSFFFNDSFADLNKKVSVSARNESLQSILVKLLASTNLTYKIMEGNLIVIAPKNAPEPIVIRGRVTSATDKQPLPGVNVTVKGTPRGTITNANGEYSIEIEKGATLTFSFIGYAPVDIVVGNQNTVDVALNEDITTLKEVSVVSTGYQVVDERLFTGSVVSLSAQDIKTEGTVDLSRMLQGRAAGVSVQNVSGTFGAAPKIRVRGATSITGDNKPLWVIDGVVLEDVVNVSAEQLTTGDPSTLIGSSVAGLNADDIANITILKDASATALYGARAKDGVIVITTKKGRVGKPQITYSGNFSTYLRPTYNDYNILNSVDQMSVYAEMERKGLLNHADVANLPNGGVYTKMYNVINDSYNNGSDEFDVPNEDAARRAFLQRYAQANTDWFDILFDNSFVQEHSLGVSAGSEASQLYFSTSYYNDNGWSVADNVKRYTANARGNFKISDKMSLGIIATGSVRDQRAPGTVSRQTNVVSGGYDRDFDINPFSYALNTSRVLTAYDENGNLEYFTRNYAPFNILNEVQKNYIDLNQLDFKLQGEFSYQVLKELKYDFIGSARSVTTVTEHKVEEGSNMAEAYRADGSQLIRLGNKFLYVNPDYPNVDPVVVLPQGGFYNRTDDKMASYYFKNQLTWNHTFNSIHSANLVVGQEIRQVDRQTSYSNGYGYQYSRGGVPYTDYLILKQQLEGNFNYFGMGNGFERYASFYGGATYSYNSKYVLNATVRMDGSNRLGESRTARWLPTWNVSAAWNVDTERFMEGMQSIDFLTVKAGYGLTANTGNANNASVVFRSATTRRPYLNEGESLIGIESLENSDLTWEKQYELNVGFNTGLFNRFVITADFYKRNQFDLISIIKTSGIGGEPYKAINYADMKSRGVDLTIGATIFNRTDWGWNTNYVFSYNKSEITNLRNEPRIFNLVFPEGGAMEGYPVRGLFSVKYEGLDPESGMPLFINHDGNLSSDVFLQSSNIQHLQYEGSVDPTVTGGLSNIFRYKNLSLNIFLTYQAGNKIRLNPAFKTRYSDLDAMPREFLDRWVLPGDEQHTSVPSILDYTSLSRLGAIYPYNSYNYSTARVVDGGFVRMRTISLTYTLPSKLFANTGLNNASLTLTGTNLLLLYADKRLYGQDPEFYSSGGVAMPVPKQITATIKINL</sequence>
<accession>A0ABW3K6T7</accession>
<dbReference type="InterPro" id="IPR036942">
    <property type="entry name" value="Beta-barrel_TonB_sf"/>
</dbReference>
<dbReference type="EMBL" id="JBHTKA010000007">
    <property type="protein sequence ID" value="MFD1001349.1"/>
    <property type="molecule type" value="Genomic_DNA"/>
</dbReference>
<comment type="similarity">
    <text evidence="7">Belongs to the TonB-dependent receptor family.</text>
</comment>
<reference evidence="10" key="1">
    <citation type="journal article" date="2019" name="Int. J. Syst. Evol. Microbiol.">
        <title>The Global Catalogue of Microorganisms (GCM) 10K type strain sequencing project: providing services to taxonomists for standard genome sequencing and annotation.</title>
        <authorList>
            <consortium name="The Broad Institute Genomics Platform"/>
            <consortium name="The Broad Institute Genome Sequencing Center for Infectious Disease"/>
            <person name="Wu L."/>
            <person name="Ma J."/>
        </authorList>
    </citation>
    <scope>NUCLEOTIDE SEQUENCE [LARGE SCALE GENOMIC DNA]</scope>
    <source>
        <strain evidence="10">CCUG 58938</strain>
    </source>
</reference>
<gene>
    <name evidence="9" type="ORF">ACFQ21_18625</name>
</gene>
<dbReference type="SMART" id="SM00965">
    <property type="entry name" value="STN"/>
    <property type="match status" value="1"/>
</dbReference>
<evidence type="ECO:0000256" key="1">
    <source>
        <dbReference type="ARBA" id="ARBA00004571"/>
    </source>
</evidence>
<dbReference type="NCBIfam" id="TIGR04057">
    <property type="entry name" value="SusC_RagA_signa"/>
    <property type="match status" value="1"/>
</dbReference>